<dbReference type="AlphaFoldDB" id="A0A0F9ARS8"/>
<name>A0A0F9ARS8_9ZZZZ</name>
<evidence type="ECO:0000313" key="1">
    <source>
        <dbReference type="EMBL" id="KKK74881.1"/>
    </source>
</evidence>
<organism evidence="1">
    <name type="scientific">marine sediment metagenome</name>
    <dbReference type="NCBI Taxonomy" id="412755"/>
    <lineage>
        <taxon>unclassified sequences</taxon>
        <taxon>metagenomes</taxon>
        <taxon>ecological metagenomes</taxon>
    </lineage>
</organism>
<comment type="caution">
    <text evidence="1">The sequence shown here is derived from an EMBL/GenBank/DDBJ whole genome shotgun (WGS) entry which is preliminary data.</text>
</comment>
<accession>A0A0F9ARS8</accession>
<sequence>MAIQQSAVISDPKQLDDLKNVLINRLRSAKQFWRPLNLRQDYWANMYLLLDVIQQSKPLGVARRFVSNEPRTGLDSAVSILTRNPVVWRIPFENSEDENQDERRVIGRIERTLDGFGYDLDELFSMRLQDPLWKQIHFQSLLRGMVWGKFHVTTEALKYRRSPLIAEIYDSRLVYPHVDGWGLNHVLIEKPTNLGDLVATYPEKFQDFEGRSDFDPHTPAVKIEFWSNDRGEKLGINAVLAQVGVPAASGSFTATAVGSTVSADSRWIIEPYFHGYTYDELPVVGVPVNGAHIQHKPAVLSPLEQRLQERADLLAMESLAWHGPASWVAEIGRSILSSVEEQVPQYNELMATIFQHLSIETYGTWVFKTPTGELP</sequence>
<reference evidence="1" key="1">
    <citation type="journal article" date="2015" name="Nature">
        <title>Complex archaea that bridge the gap between prokaryotes and eukaryotes.</title>
        <authorList>
            <person name="Spang A."/>
            <person name="Saw J.H."/>
            <person name="Jorgensen S.L."/>
            <person name="Zaremba-Niedzwiedzka K."/>
            <person name="Martijn J."/>
            <person name="Lind A.E."/>
            <person name="van Eijk R."/>
            <person name="Schleper C."/>
            <person name="Guy L."/>
            <person name="Ettema T.J."/>
        </authorList>
    </citation>
    <scope>NUCLEOTIDE SEQUENCE</scope>
</reference>
<gene>
    <name evidence="1" type="ORF">LCGC14_2879320</name>
</gene>
<protein>
    <submittedName>
        <fullName evidence="1">Uncharacterized protein</fullName>
    </submittedName>
</protein>
<dbReference type="EMBL" id="LAZR01056112">
    <property type="protein sequence ID" value="KKK74881.1"/>
    <property type="molecule type" value="Genomic_DNA"/>
</dbReference>
<proteinExistence type="predicted"/>
<feature type="non-terminal residue" evidence="1">
    <location>
        <position position="375"/>
    </location>
</feature>